<gene>
    <name evidence="4" type="ORF">BU23DRAFT_501847</name>
</gene>
<evidence type="ECO:0000256" key="1">
    <source>
        <dbReference type="ARBA" id="ARBA00023125"/>
    </source>
</evidence>
<dbReference type="OrthoDB" id="5420958at2759"/>
<reference evidence="4" key="1">
    <citation type="journal article" date="2020" name="Stud. Mycol.">
        <title>101 Dothideomycetes genomes: a test case for predicting lifestyles and emergence of pathogens.</title>
        <authorList>
            <person name="Haridas S."/>
            <person name="Albert R."/>
            <person name="Binder M."/>
            <person name="Bloem J."/>
            <person name="Labutti K."/>
            <person name="Salamov A."/>
            <person name="Andreopoulos B."/>
            <person name="Baker S."/>
            <person name="Barry K."/>
            <person name="Bills G."/>
            <person name="Bluhm B."/>
            <person name="Cannon C."/>
            <person name="Castanera R."/>
            <person name="Culley D."/>
            <person name="Daum C."/>
            <person name="Ezra D."/>
            <person name="Gonzalez J."/>
            <person name="Henrissat B."/>
            <person name="Kuo A."/>
            <person name="Liang C."/>
            <person name="Lipzen A."/>
            <person name="Lutzoni F."/>
            <person name="Magnuson J."/>
            <person name="Mondo S."/>
            <person name="Nolan M."/>
            <person name="Ohm R."/>
            <person name="Pangilinan J."/>
            <person name="Park H.-J."/>
            <person name="Ramirez L."/>
            <person name="Alfaro M."/>
            <person name="Sun H."/>
            <person name="Tritt A."/>
            <person name="Yoshinaga Y."/>
            <person name="Zwiers L.-H."/>
            <person name="Turgeon B."/>
            <person name="Goodwin S."/>
            <person name="Spatafora J."/>
            <person name="Crous P."/>
            <person name="Grigoriev I."/>
        </authorList>
    </citation>
    <scope>NUCLEOTIDE SEQUENCE</scope>
    <source>
        <strain evidence="4">CBS 107.79</strain>
    </source>
</reference>
<evidence type="ECO:0000313" key="4">
    <source>
        <dbReference type="EMBL" id="KAF1976694.1"/>
    </source>
</evidence>
<organism evidence="4 5">
    <name type="scientific">Bimuria novae-zelandiae CBS 107.79</name>
    <dbReference type="NCBI Taxonomy" id="1447943"/>
    <lineage>
        <taxon>Eukaryota</taxon>
        <taxon>Fungi</taxon>
        <taxon>Dikarya</taxon>
        <taxon>Ascomycota</taxon>
        <taxon>Pezizomycotina</taxon>
        <taxon>Dothideomycetes</taxon>
        <taxon>Pleosporomycetidae</taxon>
        <taxon>Pleosporales</taxon>
        <taxon>Massarineae</taxon>
        <taxon>Didymosphaeriaceae</taxon>
        <taxon>Bimuria</taxon>
    </lineage>
</organism>
<dbReference type="InterPro" id="IPR006600">
    <property type="entry name" value="HTH_CenpB_DNA-bd_dom"/>
</dbReference>
<feature type="region of interest" description="Disordered" evidence="2">
    <location>
        <begin position="79"/>
        <end position="115"/>
    </location>
</feature>
<feature type="compositionally biased region" description="Basic and acidic residues" evidence="2">
    <location>
        <begin position="95"/>
        <end position="105"/>
    </location>
</feature>
<dbReference type="AlphaFoldDB" id="A0A6A5VHK6"/>
<accession>A0A6A5VHK6</accession>
<evidence type="ECO:0000259" key="3">
    <source>
        <dbReference type="PROSITE" id="PS51253"/>
    </source>
</evidence>
<proteinExistence type="predicted"/>
<feature type="domain" description="HTH CENPB-type" evidence="3">
    <location>
        <begin position="33"/>
        <end position="106"/>
    </location>
</feature>
<sequence length="115" mass="13120">MGQKKALFSGRVLAQCIPHGVRNTYRALAEHHNKAQSQQYLTPCEEKAIVHFLLQMAEFGQPVRIKHIPSLAFIVARQRSTNKPAKPPGKNWARAFEKPHPELKARKSTALDWDR</sequence>
<keyword evidence="1" id="KW-0238">DNA-binding</keyword>
<protein>
    <recommendedName>
        <fullName evidence="3">HTH CENPB-type domain-containing protein</fullName>
    </recommendedName>
</protein>
<feature type="non-terminal residue" evidence="4">
    <location>
        <position position="115"/>
    </location>
</feature>
<dbReference type="PROSITE" id="PS51253">
    <property type="entry name" value="HTH_CENPB"/>
    <property type="match status" value="1"/>
</dbReference>
<evidence type="ECO:0000256" key="2">
    <source>
        <dbReference type="SAM" id="MobiDB-lite"/>
    </source>
</evidence>
<name>A0A6A5VHK6_9PLEO</name>
<dbReference type="Proteomes" id="UP000800036">
    <property type="component" value="Unassembled WGS sequence"/>
</dbReference>
<evidence type="ECO:0000313" key="5">
    <source>
        <dbReference type="Proteomes" id="UP000800036"/>
    </source>
</evidence>
<dbReference type="EMBL" id="ML976666">
    <property type="protein sequence ID" value="KAF1976694.1"/>
    <property type="molecule type" value="Genomic_DNA"/>
</dbReference>
<keyword evidence="5" id="KW-1185">Reference proteome</keyword>
<dbReference type="GO" id="GO:0003677">
    <property type="term" value="F:DNA binding"/>
    <property type="evidence" value="ECO:0007669"/>
    <property type="project" value="UniProtKB-KW"/>
</dbReference>